<accession>A0A5B9NM82</accession>
<protein>
    <submittedName>
        <fullName evidence="1">Uncharacterized protein</fullName>
    </submittedName>
</protein>
<dbReference type="EMBL" id="MN013084">
    <property type="protein sequence ID" value="QEG13190.1"/>
    <property type="molecule type" value="Genomic_DNA"/>
</dbReference>
<organism evidence="1 2">
    <name type="scientific">Klebsiella phage vB_KaeM_KaAlpha</name>
    <dbReference type="NCBI Taxonomy" id="2591367"/>
    <lineage>
        <taxon>Viruses</taxon>
        <taxon>Duplodnaviria</taxon>
        <taxon>Heunggongvirae</taxon>
        <taxon>Uroviricota</taxon>
        <taxon>Caudoviricetes</taxon>
        <taxon>Pantevenvirales</taxon>
        <taxon>Straboviridae</taxon>
        <taxon>Tevenvirinae</taxon>
        <taxon>Karamvirus</taxon>
        <taxon>Karamvirus pg7</taxon>
    </lineage>
</organism>
<proteinExistence type="predicted"/>
<sequence length="66" mass="7730">MRLVQVRYKITEYMEDGGRIKEELFTVDADSDGEAEQKVYDYFNNISDPYGTSYFVYDCDAVKHLS</sequence>
<dbReference type="Proteomes" id="UP000325316">
    <property type="component" value="Segment"/>
</dbReference>
<evidence type="ECO:0000313" key="2">
    <source>
        <dbReference type="Proteomes" id="UP000325316"/>
    </source>
</evidence>
<name>A0A5B9NM82_9CAUD</name>
<reference evidence="1 2" key="1">
    <citation type="submission" date="2019-04" db="EMBL/GenBank/DDBJ databases">
        <authorList>
            <person name="Anderson K.J."/>
            <person name="Thurgood T.L."/>
            <person name="Sharma R."/>
            <person name="Arens D.K."/>
            <person name="Kruger J.L."/>
            <person name="Thompson D.W."/>
            <person name="Casjens S."/>
            <person name="Grose J.H."/>
        </authorList>
    </citation>
    <scope>NUCLEOTIDE SEQUENCE [LARGE SCALE GENOMIC DNA]</scope>
</reference>
<evidence type="ECO:0000313" key="1">
    <source>
        <dbReference type="EMBL" id="QEG13190.1"/>
    </source>
</evidence>
<gene>
    <name evidence="1" type="ORF">KAALPHA_153</name>
</gene>